<name>A0A162YXZ3_9BURK</name>
<dbReference type="SMART" id="SM00899">
    <property type="entry name" value="FeoA"/>
    <property type="match status" value="1"/>
</dbReference>
<dbReference type="Pfam" id="PF04023">
    <property type="entry name" value="FeoA"/>
    <property type="match status" value="1"/>
</dbReference>
<dbReference type="GO" id="GO:0046914">
    <property type="term" value="F:transition metal ion binding"/>
    <property type="evidence" value="ECO:0007669"/>
    <property type="project" value="InterPro"/>
</dbReference>
<dbReference type="InterPro" id="IPR038157">
    <property type="entry name" value="FeoA_core_dom"/>
</dbReference>
<evidence type="ECO:0000256" key="1">
    <source>
        <dbReference type="ARBA" id="ARBA00023004"/>
    </source>
</evidence>
<dbReference type="SUPFAM" id="SSF50037">
    <property type="entry name" value="C-terminal domain of transcriptional repressors"/>
    <property type="match status" value="1"/>
</dbReference>
<gene>
    <name evidence="3" type="ORF">LPB072_04110</name>
    <name evidence="4" type="ORF">LPB72_14360</name>
</gene>
<sequence>MLTNLNQATVRQWHRIAAHSAHHPRLLELGFLPLENVRVLQRSWFKTGALVVQVGDAVFGLRPDEAVQIEVHPHHEALAEPIAA</sequence>
<evidence type="ECO:0000313" key="6">
    <source>
        <dbReference type="Proteomes" id="UP000185680"/>
    </source>
</evidence>
<dbReference type="Proteomes" id="UP000185680">
    <property type="component" value="Chromosome"/>
</dbReference>
<dbReference type="AlphaFoldDB" id="A0A162YXZ3"/>
<proteinExistence type="predicted"/>
<dbReference type="KEGG" id="hyl:LPB072_04110"/>
<dbReference type="InterPro" id="IPR008988">
    <property type="entry name" value="Transcriptional_repressor_C"/>
</dbReference>
<dbReference type="Proteomes" id="UP000185657">
    <property type="component" value="Unassembled WGS sequence"/>
</dbReference>
<dbReference type="OrthoDB" id="559009at2"/>
<keyword evidence="5" id="KW-1185">Reference proteome</keyword>
<dbReference type="RefSeq" id="WP_066091946.1">
    <property type="nucleotide sequence ID" value="NZ_CP017476.1"/>
</dbReference>
<evidence type="ECO:0000313" key="4">
    <source>
        <dbReference type="EMBL" id="OAD41097.1"/>
    </source>
</evidence>
<dbReference type="Gene3D" id="2.30.30.90">
    <property type="match status" value="1"/>
</dbReference>
<dbReference type="InterPro" id="IPR007167">
    <property type="entry name" value="Fe-transptr_FeoA-like"/>
</dbReference>
<dbReference type="EMBL" id="LVWD01000026">
    <property type="protein sequence ID" value="OAD41097.1"/>
    <property type="molecule type" value="Genomic_DNA"/>
</dbReference>
<keyword evidence="1" id="KW-0408">Iron</keyword>
<organism evidence="3 6">
    <name type="scientific">Hydrogenophaga crassostreae</name>
    <dbReference type="NCBI Taxonomy" id="1763535"/>
    <lineage>
        <taxon>Bacteria</taxon>
        <taxon>Pseudomonadati</taxon>
        <taxon>Pseudomonadota</taxon>
        <taxon>Betaproteobacteria</taxon>
        <taxon>Burkholderiales</taxon>
        <taxon>Comamonadaceae</taxon>
        <taxon>Hydrogenophaga</taxon>
    </lineage>
</organism>
<evidence type="ECO:0000313" key="5">
    <source>
        <dbReference type="Proteomes" id="UP000185657"/>
    </source>
</evidence>
<accession>A0A162YXZ3</accession>
<feature type="domain" description="Ferrous iron transporter FeoA-like" evidence="2">
    <location>
        <begin position="3"/>
        <end position="73"/>
    </location>
</feature>
<evidence type="ECO:0000259" key="2">
    <source>
        <dbReference type="SMART" id="SM00899"/>
    </source>
</evidence>
<evidence type="ECO:0000313" key="3">
    <source>
        <dbReference type="EMBL" id="AOW12152.1"/>
    </source>
</evidence>
<protein>
    <recommendedName>
        <fullName evidence="2">Ferrous iron transporter FeoA-like domain-containing protein</fullName>
    </recommendedName>
</protein>
<reference evidence="3 6" key="2">
    <citation type="submission" date="2016-10" db="EMBL/GenBank/DDBJ databases">
        <title>Hydorgenophaga sp. LPB0072 isolated from gastropod.</title>
        <authorList>
            <person name="Kim E."/>
            <person name="Yi H."/>
        </authorList>
    </citation>
    <scope>NUCLEOTIDE SEQUENCE [LARGE SCALE GENOMIC DNA]</scope>
    <source>
        <strain evidence="3 6">LPB0072</strain>
    </source>
</reference>
<reference evidence="4 5" key="1">
    <citation type="submission" date="2016-02" db="EMBL/GenBank/DDBJ databases">
        <title>Draft genome sequence of Hydrogenophaga sp. LPB0072.</title>
        <authorList>
            <person name="Shin S.-K."/>
            <person name="Yi H."/>
        </authorList>
    </citation>
    <scope>NUCLEOTIDE SEQUENCE [LARGE SCALE GENOMIC DNA]</scope>
    <source>
        <strain evidence="4 5">LPB0072</strain>
    </source>
</reference>
<dbReference type="STRING" id="1763535.LPB072_04110"/>
<dbReference type="EMBL" id="CP017476">
    <property type="protein sequence ID" value="AOW12152.1"/>
    <property type="molecule type" value="Genomic_DNA"/>
</dbReference>